<evidence type="ECO:0000313" key="7">
    <source>
        <dbReference type="Proteomes" id="UP000002754"/>
    </source>
</evidence>
<dbReference type="InterPro" id="IPR029051">
    <property type="entry name" value="DUF4352"/>
</dbReference>
<dbReference type="eggNOG" id="ENOG5032UFI">
    <property type="taxonomic scope" value="Bacteria"/>
</dbReference>
<protein>
    <recommendedName>
        <fullName evidence="4">DUF4352 domain-containing protein</fullName>
    </recommendedName>
</protein>
<dbReference type="Gene3D" id="2.60.40.1240">
    <property type="match status" value="1"/>
</dbReference>
<dbReference type="EMBL" id="ALPT02000041">
    <property type="protein sequence ID" value="KGA96952.1"/>
    <property type="molecule type" value="Genomic_DNA"/>
</dbReference>
<keyword evidence="7" id="KW-1185">Reference proteome</keyword>
<evidence type="ECO:0000259" key="4">
    <source>
        <dbReference type="Pfam" id="PF11611"/>
    </source>
</evidence>
<evidence type="ECO:0000256" key="3">
    <source>
        <dbReference type="SAM" id="SignalP"/>
    </source>
</evidence>
<feature type="domain" description="DUF4352" evidence="4">
    <location>
        <begin position="87"/>
        <end position="194"/>
    </location>
</feature>
<evidence type="ECO:0000313" key="5">
    <source>
        <dbReference type="EMBL" id="KGA96952.1"/>
    </source>
</evidence>
<reference evidence="5 7" key="1">
    <citation type="journal article" date="2014" name="Genome Announc.">
        <title>Draft Genome Sequence of Bacillus alcalophilus AV1934, a Classic Alkaliphile Isolated from Human Feces in 1934.</title>
        <authorList>
            <person name="Attie O."/>
            <person name="Jayaprakash A."/>
            <person name="Shah H."/>
            <person name="Paulsen I.T."/>
            <person name="Morino M."/>
            <person name="Takahashi Y."/>
            <person name="Narumi I."/>
            <person name="Sachidanandam R."/>
            <person name="Satoh K."/>
            <person name="Ito M."/>
            <person name="Krulwich T.A."/>
        </authorList>
    </citation>
    <scope>NUCLEOTIDE SEQUENCE [LARGE SCALE GENOMIC DNA]</scope>
    <source>
        <strain evidence="5 7">AV1934</strain>
    </source>
</reference>
<dbReference type="PROSITE" id="PS51257">
    <property type="entry name" value="PROKAR_LIPOPROTEIN"/>
    <property type="match status" value="1"/>
</dbReference>
<dbReference type="InterPro" id="IPR029050">
    <property type="entry name" value="Immunoprotect_excell_Ig-like"/>
</dbReference>
<name>A0A094YTZ3_ALKAL</name>
<dbReference type="Proteomes" id="UP000297014">
    <property type="component" value="Unassembled WGS sequence"/>
</dbReference>
<sequence length="215" mass="22649">MKQIMKVAGISLLAVGVLFACNNDNGAGAPEDVGSDETVNDVDGGNSSENESTTNNDDSGETEGPVASEEFEDQLDLSIGDTGRVSSTLGAFEMTVDSISKEVEIDGKSSPLDFHLVVDVTLKNIGDTTYDAEDIAGAYRITNTPDGSGQSDITNNLDSIGKITGDLEPGEEISGKLVFDVQGEGEQYLKINGGLIASDAVHNDTVWTFTEEEME</sequence>
<accession>A0A094YTZ3</accession>
<dbReference type="OrthoDB" id="2934367at2"/>
<gene>
    <name evidence="6" type="ORF">AJ85_20730</name>
    <name evidence="5" type="ORF">BALCAV_0213085</name>
</gene>
<dbReference type="STRING" id="1218173.BALCAV_0213085"/>
<feature type="signal peptide" evidence="3">
    <location>
        <begin position="1"/>
        <end position="20"/>
    </location>
</feature>
<dbReference type="Pfam" id="PF11611">
    <property type="entry name" value="DUF4352"/>
    <property type="match status" value="1"/>
</dbReference>
<evidence type="ECO:0000256" key="2">
    <source>
        <dbReference type="SAM" id="MobiDB-lite"/>
    </source>
</evidence>
<dbReference type="RefSeq" id="WP_003324147.1">
    <property type="nucleotide sequence ID" value="NZ_ALPT02000041.1"/>
</dbReference>
<feature type="compositionally biased region" description="Low complexity" evidence="2">
    <location>
        <begin position="46"/>
        <end position="57"/>
    </location>
</feature>
<evidence type="ECO:0000313" key="8">
    <source>
        <dbReference type="Proteomes" id="UP000297014"/>
    </source>
</evidence>
<dbReference type="EMBL" id="JALP01000298">
    <property type="protein sequence ID" value="THG88884.1"/>
    <property type="molecule type" value="Genomic_DNA"/>
</dbReference>
<organism evidence="5 7">
    <name type="scientific">Alkalihalobacillus alcalophilus ATCC 27647 = CGMCC 1.3604</name>
    <dbReference type="NCBI Taxonomy" id="1218173"/>
    <lineage>
        <taxon>Bacteria</taxon>
        <taxon>Bacillati</taxon>
        <taxon>Bacillota</taxon>
        <taxon>Bacilli</taxon>
        <taxon>Bacillales</taxon>
        <taxon>Bacillaceae</taxon>
        <taxon>Alkalihalobacillus</taxon>
    </lineage>
</organism>
<feature type="region of interest" description="Disordered" evidence="2">
    <location>
        <begin position="25"/>
        <end position="68"/>
    </location>
</feature>
<proteinExistence type="predicted"/>
<evidence type="ECO:0000256" key="1">
    <source>
        <dbReference type="ARBA" id="ARBA00022729"/>
    </source>
</evidence>
<keyword evidence="1 3" id="KW-0732">Signal</keyword>
<feature type="chain" id="PRO_5038290329" description="DUF4352 domain-containing protein" evidence="3">
    <location>
        <begin position="21"/>
        <end position="215"/>
    </location>
</feature>
<dbReference type="Proteomes" id="UP000002754">
    <property type="component" value="Unassembled WGS sequence"/>
</dbReference>
<comment type="caution">
    <text evidence="5">The sequence shown here is derived from an EMBL/GenBank/DDBJ whole genome shotgun (WGS) entry which is preliminary data.</text>
</comment>
<dbReference type="AlphaFoldDB" id="A0A094YTZ3"/>
<reference evidence="6 8" key="2">
    <citation type="submission" date="2014-01" db="EMBL/GenBank/DDBJ databases">
        <title>Draft genome sequencing of Bacillus alcalophilus CGMCC 1.3604.</title>
        <authorList>
            <person name="Yang J."/>
            <person name="Diao L."/>
            <person name="Yang S."/>
        </authorList>
    </citation>
    <scope>NUCLEOTIDE SEQUENCE [LARGE SCALE GENOMIC DNA]</scope>
    <source>
        <strain evidence="6 8">CGMCC 1.3604</strain>
    </source>
</reference>
<evidence type="ECO:0000313" key="6">
    <source>
        <dbReference type="EMBL" id="THG88884.1"/>
    </source>
</evidence>